<protein>
    <submittedName>
        <fullName evidence="1">Uncharacterized protein</fullName>
    </submittedName>
</protein>
<name>A0AAV4RNW3_CAEEX</name>
<dbReference type="Proteomes" id="UP001054945">
    <property type="component" value="Unassembled WGS sequence"/>
</dbReference>
<proteinExistence type="predicted"/>
<organism evidence="1 2">
    <name type="scientific">Caerostris extrusa</name>
    <name type="common">Bark spider</name>
    <name type="synonym">Caerostris bankana</name>
    <dbReference type="NCBI Taxonomy" id="172846"/>
    <lineage>
        <taxon>Eukaryota</taxon>
        <taxon>Metazoa</taxon>
        <taxon>Ecdysozoa</taxon>
        <taxon>Arthropoda</taxon>
        <taxon>Chelicerata</taxon>
        <taxon>Arachnida</taxon>
        <taxon>Araneae</taxon>
        <taxon>Araneomorphae</taxon>
        <taxon>Entelegynae</taxon>
        <taxon>Araneoidea</taxon>
        <taxon>Araneidae</taxon>
        <taxon>Caerostris</taxon>
    </lineage>
</organism>
<keyword evidence="2" id="KW-1185">Reference proteome</keyword>
<evidence type="ECO:0000313" key="1">
    <source>
        <dbReference type="EMBL" id="GIY22344.1"/>
    </source>
</evidence>
<sequence>MISDLREGLLKFRNPEFYFVGNSNSPLIVPKSKVLFCWKFEQSSYSSEIQGIILLEFEQSSYNSEIQGIILLEFEQSSYNSEIKALFCWNSNWPLNTEIQGIILLEFELASYNSEIQSIIIWKGSKILRPFWF</sequence>
<reference evidence="1 2" key="1">
    <citation type="submission" date="2021-06" db="EMBL/GenBank/DDBJ databases">
        <title>Caerostris extrusa draft genome.</title>
        <authorList>
            <person name="Kono N."/>
            <person name="Arakawa K."/>
        </authorList>
    </citation>
    <scope>NUCLEOTIDE SEQUENCE [LARGE SCALE GENOMIC DNA]</scope>
</reference>
<accession>A0AAV4RNW3</accession>
<gene>
    <name evidence="1" type="ORF">CEXT_403911</name>
</gene>
<comment type="caution">
    <text evidence="1">The sequence shown here is derived from an EMBL/GenBank/DDBJ whole genome shotgun (WGS) entry which is preliminary data.</text>
</comment>
<dbReference type="AlphaFoldDB" id="A0AAV4RNW3"/>
<evidence type="ECO:0000313" key="2">
    <source>
        <dbReference type="Proteomes" id="UP001054945"/>
    </source>
</evidence>
<dbReference type="EMBL" id="BPLR01008136">
    <property type="protein sequence ID" value="GIY22344.1"/>
    <property type="molecule type" value="Genomic_DNA"/>
</dbReference>